<comment type="caution">
    <text evidence="2">The sequence shown here is derived from an EMBL/GenBank/DDBJ whole genome shotgun (WGS) entry which is preliminary data.</text>
</comment>
<evidence type="ECO:0000313" key="3">
    <source>
        <dbReference type="Proteomes" id="UP001283361"/>
    </source>
</evidence>
<sequence>SLRRYLKTTDVSSNIPHHKEQELYQTSKMKTAVLIILAMAIATTTARTFCSISYPAG</sequence>
<name>A0AAE1AFD6_9GAST</name>
<feature type="transmembrane region" description="Helical" evidence="1">
    <location>
        <begin position="32"/>
        <end position="54"/>
    </location>
</feature>
<keyword evidence="1" id="KW-0472">Membrane</keyword>
<accession>A0AAE1AFD6</accession>
<keyword evidence="1" id="KW-1133">Transmembrane helix</keyword>
<gene>
    <name evidence="2" type="ORF">RRG08_030895</name>
</gene>
<evidence type="ECO:0000313" key="2">
    <source>
        <dbReference type="EMBL" id="KAK3786848.1"/>
    </source>
</evidence>
<feature type="non-terminal residue" evidence="2">
    <location>
        <position position="1"/>
    </location>
</feature>
<evidence type="ECO:0000256" key="1">
    <source>
        <dbReference type="SAM" id="Phobius"/>
    </source>
</evidence>
<dbReference type="EMBL" id="JAWDGP010001938">
    <property type="protein sequence ID" value="KAK3786848.1"/>
    <property type="molecule type" value="Genomic_DNA"/>
</dbReference>
<organism evidence="2 3">
    <name type="scientific">Elysia crispata</name>
    <name type="common">lettuce slug</name>
    <dbReference type="NCBI Taxonomy" id="231223"/>
    <lineage>
        <taxon>Eukaryota</taxon>
        <taxon>Metazoa</taxon>
        <taxon>Spiralia</taxon>
        <taxon>Lophotrochozoa</taxon>
        <taxon>Mollusca</taxon>
        <taxon>Gastropoda</taxon>
        <taxon>Heterobranchia</taxon>
        <taxon>Euthyneura</taxon>
        <taxon>Panpulmonata</taxon>
        <taxon>Sacoglossa</taxon>
        <taxon>Placobranchoidea</taxon>
        <taxon>Plakobranchidae</taxon>
        <taxon>Elysia</taxon>
    </lineage>
</organism>
<dbReference type="Proteomes" id="UP001283361">
    <property type="component" value="Unassembled WGS sequence"/>
</dbReference>
<reference evidence="2" key="1">
    <citation type="journal article" date="2023" name="G3 (Bethesda)">
        <title>A reference genome for the long-term kleptoplast-retaining sea slug Elysia crispata morphotype clarki.</title>
        <authorList>
            <person name="Eastman K.E."/>
            <person name="Pendleton A.L."/>
            <person name="Shaikh M.A."/>
            <person name="Suttiyut T."/>
            <person name="Ogas R."/>
            <person name="Tomko P."/>
            <person name="Gavelis G."/>
            <person name="Widhalm J.R."/>
            <person name="Wisecaver J.H."/>
        </authorList>
    </citation>
    <scope>NUCLEOTIDE SEQUENCE</scope>
    <source>
        <strain evidence="2">ECLA1</strain>
    </source>
</reference>
<protein>
    <submittedName>
        <fullName evidence="2">Uncharacterized protein</fullName>
    </submittedName>
</protein>
<keyword evidence="3" id="KW-1185">Reference proteome</keyword>
<proteinExistence type="predicted"/>
<dbReference type="AlphaFoldDB" id="A0AAE1AFD6"/>
<keyword evidence="1" id="KW-0812">Transmembrane</keyword>